<accession>C5M8X9</accession>
<feature type="compositionally biased region" description="Low complexity" evidence="2">
    <location>
        <begin position="560"/>
        <end position="580"/>
    </location>
</feature>
<dbReference type="GO" id="GO:0005737">
    <property type="term" value="C:cytoplasm"/>
    <property type="evidence" value="ECO:0007669"/>
    <property type="project" value="TreeGrafter"/>
</dbReference>
<feature type="transmembrane region" description="Helical" evidence="3">
    <location>
        <begin position="50"/>
        <end position="76"/>
    </location>
</feature>
<dbReference type="GeneID" id="8300354"/>
<feature type="compositionally biased region" description="Basic and acidic residues" evidence="2">
    <location>
        <begin position="330"/>
        <end position="343"/>
    </location>
</feature>
<keyword evidence="1" id="KW-0862">Zinc</keyword>
<evidence type="ECO:0000256" key="2">
    <source>
        <dbReference type="SAM" id="MobiDB-lite"/>
    </source>
</evidence>
<dbReference type="PANTHER" id="PTHR22765">
    <property type="entry name" value="RING FINGER AND PROTEASE ASSOCIATED DOMAIN-CONTAINING"/>
    <property type="match status" value="1"/>
</dbReference>
<feature type="region of interest" description="Disordered" evidence="2">
    <location>
        <begin position="167"/>
        <end position="188"/>
    </location>
</feature>
<keyword evidence="1" id="KW-0863">Zinc-finger</keyword>
<keyword evidence="3" id="KW-1133">Transmembrane helix</keyword>
<feature type="domain" description="RING-type" evidence="4">
    <location>
        <begin position="366"/>
        <end position="408"/>
    </location>
</feature>
<dbReference type="GO" id="GO:0006511">
    <property type="term" value="P:ubiquitin-dependent protein catabolic process"/>
    <property type="evidence" value="ECO:0007669"/>
    <property type="project" value="TreeGrafter"/>
</dbReference>
<feature type="compositionally biased region" description="Basic residues" evidence="2">
    <location>
        <begin position="169"/>
        <end position="188"/>
    </location>
</feature>
<evidence type="ECO:0000259" key="4">
    <source>
        <dbReference type="PROSITE" id="PS50089"/>
    </source>
</evidence>
<feature type="compositionally biased region" description="Basic and acidic residues" evidence="2">
    <location>
        <begin position="608"/>
        <end position="629"/>
    </location>
</feature>
<dbReference type="EMBL" id="GG692397">
    <property type="protein sequence ID" value="EER34033.1"/>
    <property type="molecule type" value="Genomic_DNA"/>
</dbReference>
<dbReference type="OrthoDB" id="8062037at2759"/>
<dbReference type="Pfam" id="PF13639">
    <property type="entry name" value="zf-RING_2"/>
    <property type="match status" value="1"/>
</dbReference>
<feature type="compositionally biased region" description="Acidic residues" evidence="2">
    <location>
        <begin position="450"/>
        <end position="467"/>
    </location>
</feature>
<dbReference type="eggNOG" id="KOG4628">
    <property type="taxonomic scope" value="Eukaryota"/>
</dbReference>
<feature type="region of interest" description="Disordered" evidence="2">
    <location>
        <begin position="557"/>
        <end position="629"/>
    </location>
</feature>
<dbReference type="VEuPathDB" id="FungiDB:CTRG_02851"/>
<keyword evidence="6" id="KW-1185">Reference proteome</keyword>
<dbReference type="STRING" id="294747.C5M8X9"/>
<feature type="region of interest" description="Disordered" evidence="2">
    <location>
        <begin position="308"/>
        <end position="350"/>
    </location>
</feature>
<sequence length="629" mass="71728">MSLPTETASSLLLQATNSHYYYHTPSSTPTSNSNSNDYNNNQAIGATPSAVLFFLALGVGVIIAFLFIFFTIRYFIRVKYGVNLSGLSRRNFYNYQGRSYSNNSSDNNNNNDSDNGNGTNNSVVNEHTFAHIFTTTEVQDQLQYIREHHYLRGEIIDRRLNYGSDSLSARRRRRRRQRRRRRRRRGGRFAKMKKLTIEEVELLFPQKTYSSWLNGGKQQDIEKRGGMLYEEEEEGSTLGQQNDINGNIQVSDERVNTNECGNDDDDDNSSLPTLLTAGDNNNNHVTIGTSSSNNDIELKELTTVSHVDHDDETDLGDGISNSPTNTTTTNEKDHIIESHTDSKDNEEEGEADIIDQRSLHFDSGSCAICLELIEDDDIVRGLICGHVFHAECLDPWLTKRRACCPMCKRDYLFKRDYHDPNSPTTEENSGNSNNTDGATNTNTNNNNENSDNDNDNEDDDDDDDSLSLDLEELRNDPALQMMLQELIPPSERVRILLNDSRYSELNLEERGHEISNKKYGRFFKIFFWKLMGISKSDLFNWAVLRLVHEYRRDNPELFQENTPDTNEGNNNNNDNQTGNGEQEETNGESNTGQESSTTPTTAAEQEETNTREVDIRESTTRRQIIENRV</sequence>
<feature type="region of interest" description="Disordered" evidence="2">
    <location>
        <begin position="99"/>
        <end position="121"/>
    </location>
</feature>
<name>C5M8X9_CANTT</name>
<dbReference type="RefSeq" id="XP_002548554.1">
    <property type="nucleotide sequence ID" value="XM_002548508.1"/>
</dbReference>
<organism evidence="5 6">
    <name type="scientific">Candida tropicalis (strain ATCC MYA-3404 / T1)</name>
    <name type="common">Yeast</name>
    <dbReference type="NCBI Taxonomy" id="294747"/>
    <lineage>
        <taxon>Eukaryota</taxon>
        <taxon>Fungi</taxon>
        <taxon>Dikarya</taxon>
        <taxon>Ascomycota</taxon>
        <taxon>Saccharomycotina</taxon>
        <taxon>Pichiomycetes</taxon>
        <taxon>Debaryomycetaceae</taxon>
        <taxon>Candida/Lodderomyces clade</taxon>
        <taxon>Candida</taxon>
    </lineage>
</organism>
<dbReference type="InterPro" id="IPR001841">
    <property type="entry name" value="Znf_RING"/>
</dbReference>
<dbReference type="SUPFAM" id="SSF57850">
    <property type="entry name" value="RING/U-box"/>
    <property type="match status" value="1"/>
</dbReference>
<dbReference type="Proteomes" id="UP000002037">
    <property type="component" value="Unassembled WGS sequence"/>
</dbReference>
<evidence type="ECO:0000256" key="3">
    <source>
        <dbReference type="SAM" id="Phobius"/>
    </source>
</evidence>
<feature type="compositionally biased region" description="Polar residues" evidence="2">
    <location>
        <begin position="269"/>
        <end position="279"/>
    </location>
</feature>
<evidence type="ECO:0000256" key="1">
    <source>
        <dbReference type="PROSITE-ProRule" id="PRU00175"/>
    </source>
</evidence>
<dbReference type="PROSITE" id="PS50089">
    <property type="entry name" value="ZF_RING_2"/>
    <property type="match status" value="1"/>
</dbReference>
<reference evidence="5 6" key="1">
    <citation type="journal article" date="2009" name="Nature">
        <title>Evolution of pathogenicity and sexual reproduction in eight Candida genomes.</title>
        <authorList>
            <person name="Butler G."/>
            <person name="Rasmussen M.D."/>
            <person name="Lin M.F."/>
            <person name="Santos M.A."/>
            <person name="Sakthikumar S."/>
            <person name="Munro C.A."/>
            <person name="Rheinbay E."/>
            <person name="Grabherr M."/>
            <person name="Forche A."/>
            <person name="Reedy J.L."/>
            <person name="Agrafioti I."/>
            <person name="Arnaud M.B."/>
            <person name="Bates S."/>
            <person name="Brown A.J."/>
            <person name="Brunke S."/>
            <person name="Costanzo M.C."/>
            <person name="Fitzpatrick D.A."/>
            <person name="de Groot P.W."/>
            <person name="Harris D."/>
            <person name="Hoyer L.L."/>
            <person name="Hube B."/>
            <person name="Klis F.M."/>
            <person name="Kodira C."/>
            <person name="Lennard N."/>
            <person name="Logue M.E."/>
            <person name="Martin R."/>
            <person name="Neiman A.M."/>
            <person name="Nikolaou E."/>
            <person name="Quail M.A."/>
            <person name="Quinn J."/>
            <person name="Santos M.C."/>
            <person name="Schmitzberger F.F."/>
            <person name="Sherlock G."/>
            <person name="Shah P."/>
            <person name="Silverstein K.A."/>
            <person name="Skrzypek M.S."/>
            <person name="Soll D."/>
            <person name="Staggs R."/>
            <person name="Stansfield I."/>
            <person name="Stumpf M.P."/>
            <person name="Sudbery P.E."/>
            <person name="Srikantha T."/>
            <person name="Zeng Q."/>
            <person name="Berman J."/>
            <person name="Berriman M."/>
            <person name="Heitman J."/>
            <person name="Gow N.A."/>
            <person name="Lorenz M.C."/>
            <person name="Birren B.W."/>
            <person name="Kellis M."/>
            <person name="Cuomo C.A."/>
        </authorList>
    </citation>
    <scope>NUCLEOTIDE SEQUENCE [LARGE SCALE GENOMIC DNA]</scope>
    <source>
        <strain evidence="6">ATCC MYA-3404 / T1</strain>
    </source>
</reference>
<keyword evidence="3" id="KW-0472">Membrane</keyword>
<dbReference type="InterPro" id="IPR051826">
    <property type="entry name" value="E3_ubiquitin-ligase_domain"/>
</dbReference>
<dbReference type="HOGENOM" id="CLU_032653_0_0_1"/>
<keyword evidence="3" id="KW-0812">Transmembrane</keyword>
<dbReference type="Gene3D" id="3.30.40.10">
    <property type="entry name" value="Zinc/RING finger domain, C3HC4 (zinc finger)"/>
    <property type="match status" value="1"/>
</dbReference>
<dbReference type="GO" id="GO:0061630">
    <property type="term" value="F:ubiquitin protein ligase activity"/>
    <property type="evidence" value="ECO:0007669"/>
    <property type="project" value="TreeGrafter"/>
</dbReference>
<feature type="compositionally biased region" description="Low complexity" evidence="2">
    <location>
        <begin position="421"/>
        <end position="449"/>
    </location>
</feature>
<dbReference type="AlphaFoldDB" id="C5M8X9"/>
<dbReference type="GO" id="GO:0008270">
    <property type="term" value="F:zinc ion binding"/>
    <property type="evidence" value="ECO:0007669"/>
    <property type="project" value="UniProtKB-KW"/>
</dbReference>
<dbReference type="KEGG" id="ctp:CTRG_02851"/>
<proteinExistence type="predicted"/>
<gene>
    <name evidence="5" type="ORF">CTRG_02851</name>
</gene>
<dbReference type="InterPro" id="IPR013083">
    <property type="entry name" value="Znf_RING/FYVE/PHD"/>
</dbReference>
<dbReference type="CDD" id="cd16473">
    <property type="entry name" value="RING-H2_RNF103"/>
    <property type="match status" value="1"/>
</dbReference>
<feature type="compositionally biased region" description="Low complexity" evidence="2">
    <location>
        <begin position="587"/>
        <end position="603"/>
    </location>
</feature>
<feature type="region of interest" description="Disordered" evidence="2">
    <location>
        <begin position="419"/>
        <end position="467"/>
    </location>
</feature>
<feature type="region of interest" description="Disordered" evidence="2">
    <location>
        <begin position="255"/>
        <end position="279"/>
    </location>
</feature>
<protein>
    <recommendedName>
        <fullName evidence="4">RING-type domain-containing protein</fullName>
    </recommendedName>
</protein>
<keyword evidence="1" id="KW-0479">Metal-binding</keyword>
<dbReference type="SMART" id="SM00184">
    <property type="entry name" value="RING"/>
    <property type="match status" value="1"/>
</dbReference>
<evidence type="ECO:0000313" key="6">
    <source>
        <dbReference type="Proteomes" id="UP000002037"/>
    </source>
</evidence>
<dbReference type="PANTHER" id="PTHR22765:SF416">
    <property type="entry name" value="E3 UBIQUITIN-PROTEIN LIGASE GODZILLA"/>
    <property type="match status" value="1"/>
</dbReference>
<feature type="compositionally biased region" description="Low complexity" evidence="2">
    <location>
        <begin position="101"/>
        <end position="121"/>
    </location>
</feature>
<evidence type="ECO:0000313" key="5">
    <source>
        <dbReference type="EMBL" id="EER34033.1"/>
    </source>
</evidence>